<dbReference type="EMBL" id="JBHSBN010000004">
    <property type="protein sequence ID" value="MFC4105963.1"/>
    <property type="molecule type" value="Genomic_DNA"/>
</dbReference>
<sequence length="53" mass="5842">MFGLLTFGTTIGLALGLIIGLLAGIMMMLHATKPAREYVRYKNACRRTVDREG</sequence>
<dbReference type="RefSeq" id="WP_377543302.1">
    <property type="nucleotide sequence ID" value="NZ_JBHSBN010000004.1"/>
</dbReference>
<accession>A0ABV8KIS2</accession>
<gene>
    <name evidence="2" type="ORF">ACFOX0_08430</name>
</gene>
<proteinExistence type="predicted"/>
<name>A0ABV8KIS2_9ACTN</name>
<organism evidence="2 3">
    <name type="scientific">Micromonospora zhanjiangensis</name>
    <dbReference type="NCBI Taxonomy" id="1522057"/>
    <lineage>
        <taxon>Bacteria</taxon>
        <taxon>Bacillati</taxon>
        <taxon>Actinomycetota</taxon>
        <taxon>Actinomycetes</taxon>
        <taxon>Micromonosporales</taxon>
        <taxon>Micromonosporaceae</taxon>
        <taxon>Micromonospora</taxon>
    </lineage>
</organism>
<evidence type="ECO:0000313" key="2">
    <source>
        <dbReference type="EMBL" id="MFC4105963.1"/>
    </source>
</evidence>
<dbReference type="Proteomes" id="UP001595868">
    <property type="component" value="Unassembled WGS sequence"/>
</dbReference>
<reference evidence="3" key="1">
    <citation type="journal article" date="2019" name="Int. J. Syst. Evol. Microbiol.">
        <title>The Global Catalogue of Microorganisms (GCM) 10K type strain sequencing project: providing services to taxonomists for standard genome sequencing and annotation.</title>
        <authorList>
            <consortium name="The Broad Institute Genomics Platform"/>
            <consortium name="The Broad Institute Genome Sequencing Center for Infectious Disease"/>
            <person name="Wu L."/>
            <person name="Ma J."/>
        </authorList>
    </citation>
    <scope>NUCLEOTIDE SEQUENCE [LARGE SCALE GENOMIC DNA]</scope>
    <source>
        <strain evidence="3">2902at01</strain>
    </source>
</reference>
<keyword evidence="1" id="KW-1133">Transmembrane helix</keyword>
<keyword evidence="3" id="KW-1185">Reference proteome</keyword>
<keyword evidence="1" id="KW-0812">Transmembrane</keyword>
<comment type="caution">
    <text evidence="2">The sequence shown here is derived from an EMBL/GenBank/DDBJ whole genome shotgun (WGS) entry which is preliminary data.</text>
</comment>
<protein>
    <submittedName>
        <fullName evidence="2">Uncharacterized protein</fullName>
    </submittedName>
</protein>
<evidence type="ECO:0000313" key="3">
    <source>
        <dbReference type="Proteomes" id="UP001595868"/>
    </source>
</evidence>
<feature type="transmembrane region" description="Helical" evidence="1">
    <location>
        <begin position="6"/>
        <end position="29"/>
    </location>
</feature>
<evidence type="ECO:0000256" key="1">
    <source>
        <dbReference type="SAM" id="Phobius"/>
    </source>
</evidence>
<keyword evidence="1" id="KW-0472">Membrane</keyword>